<comment type="caution">
    <text evidence="1">The sequence shown here is derived from an EMBL/GenBank/DDBJ whole genome shotgun (WGS) entry which is preliminary data.</text>
</comment>
<evidence type="ECO:0000313" key="1">
    <source>
        <dbReference type="EMBL" id="KAI8422135.1"/>
    </source>
</evidence>
<evidence type="ECO:0000313" key="2">
    <source>
        <dbReference type="Proteomes" id="UP001064048"/>
    </source>
</evidence>
<gene>
    <name evidence="1" type="ORF">MSG28_006050</name>
</gene>
<name>A0ACC0JDC5_CHOFU</name>
<dbReference type="Proteomes" id="UP001064048">
    <property type="component" value="Chromosome 10"/>
</dbReference>
<dbReference type="EMBL" id="CM046110">
    <property type="protein sequence ID" value="KAI8422135.1"/>
    <property type="molecule type" value="Genomic_DNA"/>
</dbReference>
<protein>
    <submittedName>
        <fullName evidence="1">Uncharacterized protein</fullName>
    </submittedName>
</protein>
<reference evidence="1 2" key="1">
    <citation type="journal article" date="2022" name="Genome Biol. Evol.">
        <title>The Spruce Budworm Genome: Reconstructing the Evolutionary History of Antifreeze Proteins.</title>
        <authorList>
            <person name="Beliveau C."/>
            <person name="Gagne P."/>
            <person name="Picq S."/>
            <person name="Vernygora O."/>
            <person name="Keeling C.I."/>
            <person name="Pinkney K."/>
            <person name="Doucet D."/>
            <person name="Wen F."/>
            <person name="Johnston J.S."/>
            <person name="Maaroufi H."/>
            <person name="Boyle B."/>
            <person name="Laroche J."/>
            <person name="Dewar K."/>
            <person name="Juretic N."/>
            <person name="Blackburn G."/>
            <person name="Nisole A."/>
            <person name="Brunet B."/>
            <person name="Brandao M."/>
            <person name="Lumley L."/>
            <person name="Duan J."/>
            <person name="Quan G."/>
            <person name="Lucarotti C.J."/>
            <person name="Roe A.D."/>
            <person name="Sperling F.A.H."/>
            <person name="Levesque R.C."/>
            <person name="Cusson M."/>
        </authorList>
    </citation>
    <scope>NUCLEOTIDE SEQUENCE [LARGE SCALE GENOMIC DNA]</scope>
    <source>
        <strain evidence="1">Glfc:IPQL:Cfum</strain>
    </source>
</reference>
<keyword evidence="2" id="KW-1185">Reference proteome</keyword>
<proteinExistence type="predicted"/>
<accession>A0ACC0JDC5</accession>
<sequence length="478" mass="51102">MWCGTARRCSRYQFECHSGGECIAVYNACDGVPQCSDGSDEAPELACPPPATRAPPPPPQPPQPPQPERDSNRLQARIQQRRRRRARRTSSATRAGCCRSRARRRRRSLMDGAWGGGYARLEWPEPDPRRAWPVPAAPAPQPQPRPDPDIPVYIPQKTMPELPLAYGGGQHTLRDAPKKGPPPPAPSPPSPSARPPPPDSLDKPSKEKIATKREPVFADKITDKTPQRKLPAPPCSPRRCSRYQFECHSGGECIAVYNACDGVPQCSDGSDEAPELACPQPATRAPPPPPQPPSRPSRPAATARAGLQQAAGQDTTVMDGAWGGGYARLEWPEPDPRRAWPVPAAPAPQPQPRPDPDIPVYIPQKTMPELPLAYGGGQHTLRDAPKKGPPPPAPSPPSPSARPPPPDSLDKPSKEKQPAAVAAAASASAVATATAAAAADIEVRRVAGAARRPHLLSDERDGLSDRPPAAVLLLVLVL</sequence>
<organism evidence="1 2">
    <name type="scientific">Choristoneura fumiferana</name>
    <name type="common">Spruce budworm moth</name>
    <name type="synonym">Archips fumiferana</name>
    <dbReference type="NCBI Taxonomy" id="7141"/>
    <lineage>
        <taxon>Eukaryota</taxon>
        <taxon>Metazoa</taxon>
        <taxon>Ecdysozoa</taxon>
        <taxon>Arthropoda</taxon>
        <taxon>Hexapoda</taxon>
        <taxon>Insecta</taxon>
        <taxon>Pterygota</taxon>
        <taxon>Neoptera</taxon>
        <taxon>Endopterygota</taxon>
        <taxon>Lepidoptera</taxon>
        <taxon>Glossata</taxon>
        <taxon>Ditrysia</taxon>
        <taxon>Tortricoidea</taxon>
        <taxon>Tortricidae</taxon>
        <taxon>Tortricinae</taxon>
        <taxon>Choristoneura</taxon>
    </lineage>
</organism>